<organism evidence="7 8">
    <name type="scientific">Megaselia scalaris</name>
    <name type="common">Humpbacked fly</name>
    <name type="synonym">Phora scalaris</name>
    <dbReference type="NCBI Taxonomy" id="36166"/>
    <lineage>
        <taxon>Eukaryota</taxon>
        <taxon>Metazoa</taxon>
        <taxon>Ecdysozoa</taxon>
        <taxon>Arthropoda</taxon>
        <taxon>Hexapoda</taxon>
        <taxon>Insecta</taxon>
        <taxon>Pterygota</taxon>
        <taxon>Neoptera</taxon>
        <taxon>Endopterygota</taxon>
        <taxon>Diptera</taxon>
        <taxon>Brachycera</taxon>
        <taxon>Muscomorpha</taxon>
        <taxon>Platypezoidea</taxon>
        <taxon>Phoridae</taxon>
        <taxon>Megaseliini</taxon>
        <taxon>Megaselia</taxon>
    </lineage>
</organism>
<dbReference type="InterPro" id="IPR002048">
    <property type="entry name" value="EF_hand_dom"/>
</dbReference>
<dbReference type="InterPro" id="IPR011992">
    <property type="entry name" value="EF-hand-dom_pair"/>
</dbReference>
<dbReference type="STRING" id="36166.T1H6J6"/>
<evidence type="ECO:0000313" key="7">
    <source>
        <dbReference type="EnsemblMetazoa" id="MESCA012329-PA"/>
    </source>
</evidence>
<evidence type="ECO:0000256" key="5">
    <source>
        <dbReference type="ARBA" id="ARBA00022837"/>
    </source>
</evidence>
<comment type="subcellular location">
    <subcellularLocation>
        <location evidence="1">Cytoplasm</location>
    </subcellularLocation>
</comment>
<dbReference type="PROSITE" id="PS00018">
    <property type="entry name" value="EF_HAND_1"/>
    <property type="match status" value="1"/>
</dbReference>
<dbReference type="Gene3D" id="1.10.238.10">
    <property type="entry name" value="EF-hand"/>
    <property type="match status" value="2"/>
</dbReference>
<sequence length="134" mass="14910">GGYAPPPGAFPPQNSGVPPQVQQWFQAVDRDRSGKINSQELKAALINGKGEQFSDNSCKLMIQMGFRFSPEFINFLVKKLDPTKHSEISVDNFIVVCVQVQRFTEAFRVRDTEQKGQITIGFEDFLSIAIGSSI</sequence>
<dbReference type="EnsemblMetazoa" id="MESCA012329-RA">
    <property type="protein sequence ID" value="MESCA012329-PA"/>
    <property type="gene ID" value="MESCA012329"/>
</dbReference>
<name>T1H6J6_MEGSC</name>
<dbReference type="Pfam" id="PF13499">
    <property type="entry name" value="EF-hand_7"/>
    <property type="match status" value="1"/>
</dbReference>
<keyword evidence="3" id="KW-0479">Metal-binding</keyword>
<keyword evidence="2" id="KW-0963">Cytoplasm</keyword>
<keyword evidence="4" id="KW-0677">Repeat</keyword>
<protein>
    <recommendedName>
        <fullName evidence="6">EF-hand domain-containing protein</fullName>
    </recommendedName>
</protein>
<dbReference type="SUPFAM" id="SSF47473">
    <property type="entry name" value="EF-hand"/>
    <property type="match status" value="1"/>
</dbReference>
<dbReference type="OMA" id="INGKGEQ"/>
<dbReference type="GO" id="GO:0005737">
    <property type="term" value="C:cytoplasm"/>
    <property type="evidence" value="ECO:0007669"/>
    <property type="project" value="UniProtKB-SubCell"/>
</dbReference>
<dbReference type="Proteomes" id="UP000015102">
    <property type="component" value="Unassembled WGS sequence"/>
</dbReference>
<evidence type="ECO:0000256" key="4">
    <source>
        <dbReference type="ARBA" id="ARBA00022737"/>
    </source>
</evidence>
<dbReference type="InterPro" id="IPR018247">
    <property type="entry name" value="EF_Hand_1_Ca_BS"/>
</dbReference>
<dbReference type="GO" id="GO:0005509">
    <property type="term" value="F:calcium ion binding"/>
    <property type="evidence" value="ECO:0007669"/>
    <property type="project" value="InterPro"/>
</dbReference>
<evidence type="ECO:0000256" key="1">
    <source>
        <dbReference type="ARBA" id="ARBA00004496"/>
    </source>
</evidence>
<dbReference type="AlphaFoldDB" id="T1H6J6"/>
<dbReference type="PANTHER" id="PTHR46212:SF3">
    <property type="entry name" value="GH27120P"/>
    <property type="match status" value="1"/>
</dbReference>
<dbReference type="InterPro" id="IPR051426">
    <property type="entry name" value="Peflin/Sorcin_CaBP"/>
</dbReference>
<evidence type="ECO:0000256" key="2">
    <source>
        <dbReference type="ARBA" id="ARBA00022490"/>
    </source>
</evidence>
<evidence type="ECO:0000259" key="6">
    <source>
        <dbReference type="PROSITE" id="PS50222"/>
    </source>
</evidence>
<proteinExistence type="predicted"/>
<keyword evidence="5" id="KW-0106">Calcium</keyword>
<dbReference type="PANTHER" id="PTHR46212">
    <property type="entry name" value="PEFLIN"/>
    <property type="match status" value="1"/>
</dbReference>
<feature type="domain" description="EF-hand" evidence="6">
    <location>
        <begin position="16"/>
        <end position="51"/>
    </location>
</feature>
<accession>T1H6J6</accession>
<reference evidence="8" key="1">
    <citation type="submission" date="2013-02" db="EMBL/GenBank/DDBJ databases">
        <authorList>
            <person name="Hughes D."/>
        </authorList>
    </citation>
    <scope>NUCLEOTIDE SEQUENCE</scope>
    <source>
        <strain>Durham</strain>
        <strain evidence="8">NC isolate 2 -- Noor lab</strain>
    </source>
</reference>
<evidence type="ECO:0000256" key="3">
    <source>
        <dbReference type="ARBA" id="ARBA00022723"/>
    </source>
</evidence>
<keyword evidence="8" id="KW-1185">Reference proteome</keyword>
<dbReference type="GO" id="GO:0048306">
    <property type="term" value="F:calcium-dependent protein binding"/>
    <property type="evidence" value="ECO:0007669"/>
    <property type="project" value="UniProtKB-ARBA"/>
</dbReference>
<dbReference type="PROSITE" id="PS50222">
    <property type="entry name" value="EF_HAND_2"/>
    <property type="match status" value="1"/>
</dbReference>
<dbReference type="HOGENOM" id="CLU_1901485_0_0_1"/>
<evidence type="ECO:0000313" key="8">
    <source>
        <dbReference type="Proteomes" id="UP000015102"/>
    </source>
</evidence>
<dbReference type="SMART" id="SM00054">
    <property type="entry name" value="EFh"/>
    <property type="match status" value="1"/>
</dbReference>
<reference evidence="7" key="2">
    <citation type="submission" date="2015-06" db="UniProtKB">
        <authorList>
            <consortium name="EnsemblMetazoa"/>
        </authorList>
    </citation>
    <scope>IDENTIFICATION</scope>
</reference>